<organism evidence="1 2">
    <name type="scientific">Maritalea myrionectae</name>
    <dbReference type="NCBI Taxonomy" id="454601"/>
    <lineage>
        <taxon>Bacteria</taxon>
        <taxon>Pseudomonadati</taxon>
        <taxon>Pseudomonadota</taxon>
        <taxon>Alphaproteobacteria</taxon>
        <taxon>Hyphomicrobiales</taxon>
        <taxon>Devosiaceae</taxon>
        <taxon>Maritalea</taxon>
    </lineage>
</organism>
<gene>
    <name evidence="1" type="ORF">MXMO3_01700</name>
</gene>
<accession>A0A2R4MEA6</accession>
<dbReference type="EMBL" id="CP021330">
    <property type="protein sequence ID" value="AVX04226.1"/>
    <property type="molecule type" value="Genomic_DNA"/>
</dbReference>
<sequence length="33" mass="3712">MRIITEHKVNAANDKLEISVIDEPGVAGRYPFQ</sequence>
<dbReference type="AlphaFoldDB" id="A0A2R4MEA6"/>
<reference evidence="1 2" key="1">
    <citation type="submission" date="2017-05" db="EMBL/GenBank/DDBJ databases">
        <title>Genome Analysis of Maritalea myrionectae HL2708#5.</title>
        <authorList>
            <consortium name="Cotde Inc.-PKNU"/>
            <person name="Jang D."/>
            <person name="Oh H.-M."/>
        </authorList>
    </citation>
    <scope>NUCLEOTIDE SEQUENCE [LARGE SCALE GENOMIC DNA]</scope>
    <source>
        <strain evidence="1 2">HL2708#5</strain>
    </source>
</reference>
<dbReference type="Proteomes" id="UP000258927">
    <property type="component" value="Chromosome"/>
</dbReference>
<proteinExistence type="predicted"/>
<name>A0A2R4MEA6_9HYPH</name>
<protein>
    <submittedName>
        <fullName evidence="1">Uncharacterized protein</fullName>
    </submittedName>
</protein>
<dbReference type="KEGG" id="mmyr:MXMO3_01700"/>
<evidence type="ECO:0000313" key="1">
    <source>
        <dbReference type="EMBL" id="AVX04226.1"/>
    </source>
</evidence>
<evidence type="ECO:0000313" key="2">
    <source>
        <dbReference type="Proteomes" id="UP000258927"/>
    </source>
</evidence>
<keyword evidence="2" id="KW-1185">Reference proteome</keyword>